<dbReference type="InterPro" id="IPR036390">
    <property type="entry name" value="WH_DNA-bd_sf"/>
</dbReference>
<name>A0A3D9RNV7_9BACL</name>
<evidence type="ECO:0000313" key="3">
    <source>
        <dbReference type="EMBL" id="REE77682.1"/>
    </source>
</evidence>
<dbReference type="InterPro" id="IPR005149">
    <property type="entry name" value="Tscrpt_reg_PadR_N"/>
</dbReference>
<dbReference type="OrthoDB" id="9783723at2"/>
<dbReference type="InterPro" id="IPR018309">
    <property type="entry name" value="Tscrpt_reg_PadR_C"/>
</dbReference>
<dbReference type="PANTHER" id="PTHR43252:SF6">
    <property type="entry name" value="NEGATIVE TRANSCRIPTION REGULATOR PADR"/>
    <property type="match status" value="1"/>
</dbReference>
<dbReference type="InterPro" id="IPR036388">
    <property type="entry name" value="WH-like_DNA-bd_sf"/>
</dbReference>
<dbReference type="EMBL" id="QTTN01000027">
    <property type="protein sequence ID" value="REE77682.1"/>
    <property type="molecule type" value="Genomic_DNA"/>
</dbReference>
<keyword evidence="4" id="KW-1185">Reference proteome</keyword>
<evidence type="ECO:0000259" key="2">
    <source>
        <dbReference type="Pfam" id="PF10400"/>
    </source>
</evidence>
<reference evidence="3 4" key="1">
    <citation type="submission" date="2018-08" db="EMBL/GenBank/DDBJ databases">
        <title>Genomic Encyclopedia of Type Strains, Phase III (KMG-III): the genomes of soil and plant-associated and newly described type strains.</title>
        <authorList>
            <person name="Whitman W."/>
        </authorList>
    </citation>
    <scope>NUCLEOTIDE SEQUENCE [LARGE SCALE GENOMIC DNA]</scope>
    <source>
        <strain evidence="3 4">CGMCC 1.10966</strain>
    </source>
</reference>
<dbReference type="SUPFAM" id="SSF46785">
    <property type="entry name" value="Winged helix' DNA-binding domain"/>
    <property type="match status" value="1"/>
</dbReference>
<dbReference type="Gene3D" id="6.10.140.190">
    <property type="match status" value="1"/>
</dbReference>
<accession>A0A3D9RNV7</accession>
<dbReference type="Pfam" id="PF03551">
    <property type="entry name" value="PadR"/>
    <property type="match status" value="1"/>
</dbReference>
<protein>
    <submittedName>
        <fullName evidence="3">PadR family transcriptional regulator</fullName>
    </submittedName>
</protein>
<gene>
    <name evidence="3" type="ORF">A8990_1272</name>
</gene>
<evidence type="ECO:0000313" key="4">
    <source>
        <dbReference type="Proteomes" id="UP000256304"/>
    </source>
</evidence>
<dbReference type="Gene3D" id="1.10.10.10">
    <property type="entry name" value="Winged helix-like DNA-binding domain superfamily/Winged helix DNA-binding domain"/>
    <property type="match status" value="1"/>
</dbReference>
<proteinExistence type="predicted"/>
<dbReference type="AlphaFoldDB" id="A0A3D9RNV7"/>
<comment type="caution">
    <text evidence="3">The sequence shown here is derived from an EMBL/GenBank/DDBJ whole genome shotgun (WGS) entry which is preliminary data.</text>
</comment>
<evidence type="ECO:0000259" key="1">
    <source>
        <dbReference type="Pfam" id="PF03551"/>
    </source>
</evidence>
<dbReference type="Proteomes" id="UP000256304">
    <property type="component" value="Unassembled WGS sequence"/>
</dbReference>
<dbReference type="Pfam" id="PF10400">
    <property type="entry name" value="Vir_act_alpha_C"/>
    <property type="match status" value="1"/>
</dbReference>
<dbReference type="PANTHER" id="PTHR43252">
    <property type="entry name" value="TRANSCRIPTIONAL REGULATOR YQJI"/>
    <property type="match status" value="1"/>
</dbReference>
<feature type="domain" description="Transcription regulator PadR C-terminal" evidence="2">
    <location>
        <begin position="94"/>
        <end position="176"/>
    </location>
</feature>
<organism evidence="3 4">
    <name type="scientific">Paenibacillus taihuensis</name>
    <dbReference type="NCBI Taxonomy" id="1156355"/>
    <lineage>
        <taxon>Bacteria</taxon>
        <taxon>Bacillati</taxon>
        <taxon>Bacillota</taxon>
        <taxon>Bacilli</taxon>
        <taxon>Bacillales</taxon>
        <taxon>Paenibacillaceae</taxon>
        <taxon>Paenibacillus</taxon>
    </lineage>
</organism>
<sequence length="181" mass="20975">MSLAFAILGLLSYKQMTGYDLKNVFDASIKNIWPAHLSQIYRELSGLEGKDLVVSHTETQESRPDRKVYSLTDKGRDELNQWLNQTPQNFVSFTRDETALRMFFGSKIDKDEMIFQLKTLIKQKKETIDVLHEIDAQIRNSSSETDKKFWLLSVMKGYKIAEAELSWAEVCIEELESMHDS</sequence>
<feature type="domain" description="Transcription regulator PadR N-terminal" evidence="1">
    <location>
        <begin position="7"/>
        <end position="80"/>
    </location>
</feature>
<dbReference type="RefSeq" id="WP_116190869.1">
    <property type="nucleotide sequence ID" value="NZ_QTTN01000027.1"/>
</dbReference>